<dbReference type="SUPFAM" id="SSF56059">
    <property type="entry name" value="Glutathione synthetase ATP-binding domain-like"/>
    <property type="match status" value="1"/>
</dbReference>
<gene>
    <name evidence="3" type="ORF">NZD86_08400</name>
</gene>
<evidence type="ECO:0000256" key="1">
    <source>
        <dbReference type="PROSITE-ProRule" id="PRU00409"/>
    </source>
</evidence>
<dbReference type="Proteomes" id="UP001164803">
    <property type="component" value="Chromosome"/>
</dbReference>
<organism evidence="3 4">
    <name type="scientific">Alicyclobacillus dauci</name>
    <dbReference type="NCBI Taxonomy" id="1475485"/>
    <lineage>
        <taxon>Bacteria</taxon>
        <taxon>Bacillati</taxon>
        <taxon>Bacillota</taxon>
        <taxon>Bacilli</taxon>
        <taxon>Bacillales</taxon>
        <taxon>Alicyclobacillaceae</taxon>
        <taxon>Alicyclobacillus</taxon>
    </lineage>
</organism>
<dbReference type="RefSeq" id="WP_268046062.1">
    <property type="nucleotide sequence ID" value="NZ_CP104064.1"/>
</dbReference>
<keyword evidence="4" id="KW-1185">Reference proteome</keyword>
<accession>A0ABY6Z6H3</accession>
<protein>
    <submittedName>
        <fullName evidence="3">YheC/YheD family protein</fullName>
    </submittedName>
</protein>
<proteinExistence type="predicted"/>
<dbReference type="InterPro" id="IPR011761">
    <property type="entry name" value="ATP-grasp"/>
</dbReference>
<sequence length="392" mass="44240">METPSTYIGVATTVVPKLKQTKQGKWKRPAMQYVRLAEVARKRYNAMVYLFHPHRVDWSRGRVEAWLPESLDHPRQNWVKRTVPLPDVIYENVFVHLAIKGYTASLRQEAQKRRIPLFNPVLPGKWRMVELLKQSGMMSYSPETERLRSPSQLRRRLGQWGIAFVKPVGGYGGMDVNRVERLGDGRYRVGVDRTSAKTARMRVTMGDAELAKWSEGKIRRPHLLQRGLRLMTVGNRKVDFRVVVHRDVRGDWQLVGIVPKMAAADGVVTNIIAGGQRIDLEALVAAARTENKEIPVALLDQKSKDIAKQLSNRYPTVGLVGFDMAVEENGKVSMIEMNPKPARSLLSVPMLEQLAIHTVGFAVFLARKRRKAGAVLAGFETSQSIPLLDHDA</sequence>
<evidence type="ECO:0000313" key="4">
    <source>
        <dbReference type="Proteomes" id="UP001164803"/>
    </source>
</evidence>
<dbReference type="InterPro" id="IPR026838">
    <property type="entry name" value="YheC/D"/>
</dbReference>
<name>A0ABY6Z6H3_9BACL</name>
<dbReference type="Pfam" id="PF14398">
    <property type="entry name" value="ATPgrasp_YheCD"/>
    <property type="match status" value="1"/>
</dbReference>
<dbReference type="PROSITE" id="PS50975">
    <property type="entry name" value="ATP_GRASP"/>
    <property type="match status" value="1"/>
</dbReference>
<keyword evidence="1" id="KW-0067">ATP-binding</keyword>
<keyword evidence="1" id="KW-0547">Nucleotide-binding</keyword>
<evidence type="ECO:0000259" key="2">
    <source>
        <dbReference type="PROSITE" id="PS50975"/>
    </source>
</evidence>
<dbReference type="Gene3D" id="3.30.470.20">
    <property type="entry name" value="ATP-grasp fold, B domain"/>
    <property type="match status" value="1"/>
</dbReference>
<evidence type="ECO:0000313" key="3">
    <source>
        <dbReference type="EMBL" id="WAH38487.1"/>
    </source>
</evidence>
<feature type="domain" description="ATP-grasp" evidence="2">
    <location>
        <begin position="299"/>
        <end position="367"/>
    </location>
</feature>
<reference evidence="3" key="1">
    <citation type="submission" date="2022-08" db="EMBL/GenBank/DDBJ databases">
        <title>Alicyclobacillus dauci DSM2870, complete genome.</title>
        <authorList>
            <person name="Wang Q."/>
            <person name="Cai R."/>
            <person name="Wang Z."/>
        </authorList>
    </citation>
    <scope>NUCLEOTIDE SEQUENCE</scope>
    <source>
        <strain evidence="3">DSM 28700</strain>
    </source>
</reference>
<dbReference type="EMBL" id="CP104064">
    <property type="protein sequence ID" value="WAH38487.1"/>
    <property type="molecule type" value="Genomic_DNA"/>
</dbReference>